<proteinExistence type="predicted"/>
<evidence type="ECO:0000256" key="1">
    <source>
        <dbReference type="SAM" id="MobiDB-lite"/>
    </source>
</evidence>
<name>A0A382J1Q8_9ZZZZ</name>
<dbReference type="InterPro" id="IPR032782">
    <property type="entry name" value="KhpB_N"/>
</dbReference>
<dbReference type="InterPro" id="IPR038247">
    <property type="entry name" value="Jag_N_dom_sf"/>
</dbReference>
<protein>
    <recommendedName>
        <fullName evidence="2">RNA-binding protein KhpB N-terminal domain-containing protein</fullName>
    </recommendedName>
</protein>
<accession>A0A382J1Q8</accession>
<dbReference type="Gene3D" id="3.30.30.80">
    <property type="entry name" value="probable RNA-binding protein from clostridium symbiosum atcc 14940"/>
    <property type="match status" value="1"/>
</dbReference>
<dbReference type="SMART" id="SM01245">
    <property type="entry name" value="Jag_N"/>
    <property type="match status" value="1"/>
</dbReference>
<feature type="non-terminal residue" evidence="3">
    <location>
        <position position="146"/>
    </location>
</feature>
<dbReference type="AlphaFoldDB" id="A0A382J1Q8"/>
<organism evidence="3">
    <name type="scientific">marine metagenome</name>
    <dbReference type="NCBI Taxonomy" id="408172"/>
    <lineage>
        <taxon>unclassified sequences</taxon>
        <taxon>metagenomes</taxon>
        <taxon>ecological metagenomes</taxon>
    </lineage>
</organism>
<feature type="domain" description="RNA-binding protein KhpB N-terminal" evidence="2">
    <location>
        <begin position="5"/>
        <end position="56"/>
    </location>
</feature>
<gene>
    <name evidence="3" type="ORF">METZ01_LOCUS258191</name>
</gene>
<sequence length="146" mass="16642">MEWIETTGSTVDEAKDRALDRLGIAEDDMQFEIIEEGSKSLFRLKRKEARLRARVKPLNTKPKFDRRPRNKKQGRSAKNSNGSEKVKNNKPAKNVKEDNPRETNKKTVNNNKTDKNAANTRKKRDTDIKSTKKGSSKTDSGARNRG</sequence>
<dbReference type="EMBL" id="UINC01070860">
    <property type="protein sequence ID" value="SVC05337.1"/>
    <property type="molecule type" value="Genomic_DNA"/>
</dbReference>
<reference evidence="3" key="1">
    <citation type="submission" date="2018-05" db="EMBL/GenBank/DDBJ databases">
        <authorList>
            <person name="Lanie J.A."/>
            <person name="Ng W.-L."/>
            <person name="Kazmierczak K.M."/>
            <person name="Andrzejewski T.M."/>
            <person name="Davidsen T.M."/>
            <person name="Wayne K.J."/>
            <person name="Tettelin H."/>
            <person name="Glass J.I."/>
            <person name="Rusch D."/>
            <person name="Podicherti R."/>
            <person name="Tsui H.-C.T."/>
            <person name="Winkler M.E."/>
        </authorList>
    </citation>
    <scope>NUCLEOTIDE SEQUENCE</scope>
</reference>
<feature type="region of interest" description="Disordered" evidence="1">
    <location>
        <begin position="50"/>
        <end position="146"/>
    </location>
</feature>
<feature type="compositionally biased region" description="Low complexity" evidence="1">
    <location>
        <begin position="106"/>
        <end position="119"/>
    </location>
</feature>
<evidence type="ECO:0000313" key="3">
    <source>
        <dbReference type="EMBL" id="SVC05337.1"/>
    </source>
</evidence>
<feature type="compositionally biased region" description="Low complexity" evidence="1">
    <location>
        <begin position="137"/>
        <end position="146"/>
    </location>
</feature>
<evidence type="ECO:0000259" key="2">
    <source>
        <dbReference type="SMART" id="SM01245"/>
    </source>
</evidence>
<feature type="compositionally biased region" description="Basic and acidic residues" evidence="1">
    <location>
        <begin position="94"/>
        <end position="105"/>
    </location>
</feature>
<dbReference type="Pfam" id="PF14804">
    <property type="entry name" value="Jag_N"/>
    <property type="match status" value="1"/>
</dbReference>